<dbReference type="InterPro" id="IPR054201">
    <property type="entry name" value="DUF6906"/>
</dbReference>
<gene>
    <name evidence="3" type="ORF">FZD47_25480</name>
</gene>
<evidence type="ECO:0000259" key="2">
    <source>
        <dbReference type="Pfam" id="PF21847"/>
    </source>
</evidence>
<evidence type="ECO:0000313" key="4">
    <source>
        <dbReference type="Proteomes" id="UP000323732"/>
    </source>
</evidence>
<feature type="domain" description="DUF6906" evidence="2">
    <location>
        <begin position="89"/>
        <end position="137"/>
    </location>
</feature>
<dbReference type="RefSeq" id="WP_148951144.1">
    <property type="nucleotide sequence ID" value="NZ_VTES01000015.1"/>
</dbReference>
<evidence type="ECO:0000313" key="3">
    <source>
        <dbReference type="EMBL" id="TYS55779.1"/>
    </source>
</evidence>
<dbReference type="Pfam" id="PF21847">
    <property type="entry name" value="DUF6906"/>
    <property type="match status" value="1"/>
</dbReference>
<reference evidence="3 4" key="1">
    <citation type="submission" date="2019-08" db="EMBL/GenBank/DDBJ databases">
        <title>Bacillus genomes from the desert of Cuatro Cienegas, Coahuila.</title>
        <authorList>
            <person name="Olmedo-Alvarez G."/>
        </authorList>
    </citation>
    <scope>NUCLEOTIDE SEQUENCE [LARGE SCALE GENOMIC DNA]</scope>
    <source>
        <strain evidence="3 4">CH37_1T</strain>
    </source>
</reference>
<sequence length="138" mass="16063">MSEEKKKRNKSEFPRWIELTYYDEKTGGILKYTGSAGDPNALFNLFDRLNLRKADVVQIFSNEHLIGEEEKNKLFDWVDKKRREKAEQMKNGKSPSRKQKEALQQANLDPAKHLIVKNLTKELHVINIETQRVAVIPA</sequence>
<dbReference type="AlphaFoldDB" id="A0A5D4RYM7"/>
<evidence type="ECO:0000256" key="1">
    <source>
        <dbReference type="SAM" id="MobiDB-lite"/>
    </source>
</evidence>
<proteinExistence type="predicted"/>
<organism evidence="3 4">
    <name type="scientific">Bacillus infantis</name>
    <dbReference type="NCBI Taxonomy" id="324767"/>
    <lineage>
        <taxon>Bacteria</taxon>
        <taxon>Bacillati</taxon>
        <taxon>Bacillota</taxon>
        <taxon>Bacilli</taxon>
        <taxon>Bacillales</taxon>
        <taxon>Bacillaceae</taxon>
        <taxon>Bacillus</taxon>
    </lineage>
</organism>
<dbReference type="Proteomes" id="UP000323732">
    <property type="component" value="Unassembled WGS sequence"/>
</dbReference>
<comment type="caution">
    <text evidence="3">The sequence shown here is derived from an EMBL/GenBank/DDBJ whole genome shotgun (WGS) entry which is preliminary data.</text>
</comment>
<name>A0A5D4RYM7_9BACI</name>
<accession>A0A5D4RYM7</accession>
<feature type="region of interest" description="Disordered" evidence="1">
    <location>
        <begin position="85"/>
        <end position="104"/>
    </location>
</feature>
<protein>
    <recommendedName>
        <fullName evidence="2">DUF6906 domain-containing protein</fullName>
    </recommendedName>
</protein>
<dbReference type="EMBL" id="VTES01000015">
    <property type="protein sequence ID" value="TYS55779.1"/>
    <property type="molecule type" value="Genomic_DNA"/>
</dbReference>